<reference evidence="2 3" key="1">
    <citation type="submission" date="2018-10" db="EMBL/GenBank/DDBJ databases">
        <authorList>
            <consortium name="Pathogen Informatics"/>
        </authorList>
    </citation>
    <scope>NUCLEOTIDE SEQUENCE [LARGE SCALE GENOMIC DNA]</scope>
</reference>
<gene>
    <name evidence="2" type="ORF">MCOS_LOCUS6372</name>
</gene>
<keyword evidence="3" id="KW-1185">Reference proteome</keyword>
<dbReference type="EMBL" id="UXSR01005256">
    <property type="protein sequence ID" value="VDD80369.1"/>
    <property type="molecule type" value="Genomic_DNA"/>
</dbReference>
<evidence type="ECO:0000313" key="2">
    <source>
        <dbReference type="EMBL" id="VDD80369.1"/>
    </source>
</evidence>
<dbReference type="OrthoDB" id="10047910at2759"/>
<feature type="compositionally biased region" description="Polar residues" evidence="1">
    <location>
        <begin position="155"/>
        <end position="165"/>
    </location>
</feature>
<proteinExistence type="predicted"/>
<sequence length="171" mass="19419">MCQKVTEAPNCGLRTLGSCCSDQTSEFTHAPEAIAMTISDRRHAKREQKYYHSVRRHRKSVAKPNHQDEVRQLVHIIPGLNNRPDVDEVTVIDETIKFITQLENALIRKHCPNDNGDVTFDRSRPQMHPLLRKLLPRNSPRTPRHLTQAGIPDTANDTTDASSCMTPDYQG</sequence>
<accession>A0A0R3UGK8</accession>
<feature type="region of interest" description="Disordered" evidence="1">
    <location>
        <begin position="135"/>
        <end position="171"/>
    </location>
</feature>
<dbReference type="AlphaFoldDB" id="A0A0R3UGK8"/>
<evidence type="ECO:0000313" key="3">
    <source>
        <dbReference type="Proteomes" id="UP000267029"/>
    </source>
</evidence>
<evidence type="ECO:0008006" key="4">
    <source>
        <dbReference type="Google" id="ProtNLM"/>
    </source>
</evidence>
<protein>
    <recommendedName>
        <fullName evidence="4">BHLH domain-containing protein</fullName>
    </recommendedName>
</protein>
<name>A0A0R3UGK8_MESCO</name>
<dbReference type="Proteomes" id="UP000267029">
    <property type="component" value="Unassembled WGS sequence"/>
</dbReference>
<organism evidence="2 3">
    <name type="scientific">Mesocestoides corti</name>
    <name type="common">Flatworm</name>
    <dbReference type="NCBI Taxonomy" id="53468"/>
    <lineage>
        <taxon>Eukaryota</taxon>
        <taxon>Metazoa</taxon>
        <taxon>Spiralia</taxon>
        <taxon>Lophotrochozoa</taxon>
        <taxon>Platyhelminthes</taxon>
        <taxon>Cestoda</taxon>
        <taxon>Eucestoda</taxon>
        <taxon>Cyclophyllidea</taxon>
        <taxon>Mesocestoididae</taxon>
        <taxon>Mesocestoides</taxon>
    </lineage>
</organism>
<evidence type="ECO:0000256" key="1">
    <source>
        <dbReference type="SAM" id="MobiDB-lite"/>
    </source>
</evidence>